<reference evidence="1" key="1">
    <citation type="submission" date="2014-11" db="EMBL/GenBank/DDBJ databases">
        <authorList>
            <person name="Amaro Gonzalez C."/>
        </authorList>
    </citation>
    <scope>NUCLEOTIDE SEQUENCE</scope>
</reference>
<dbReference type="EMBL" id="GBXM01044561">
    <property type="protein sequence ID" value="JAH64016.1"/>
    <property type="molecule type" value="Transcribed_RNA"/>
</dbReference>
<reference evidence="1" key="2">
    <citation type="journal article" date="2015" name="Fish Shellfish Immunol.">
        <title>Early steps in the European eel (Anguilla anguilla)-Vibrio vulnificus interaction in the gills: Role of the RtxA13 toxin.</title>
        <authorList>
            <person name="Callol A."/>
            <person name="Pajuelo D."/>
            <person name="Ebbesson L."/>
            <person name="Teles M."/>
            <person name="MacKenzie S."/>
            <person name="Amaro C."/>
        </authorList>
    </citation>
    <scope>NUCLEOTIDE SEQUENCE</scope>
</reference>
<name>A0A0E9UE03_ANGAN</name>
<accession>A0A0E9UE03</accession>
<protein>
    <submittedName>
        <fullName evidence="1">Uncharacterized protein</fullName>
    </submittedName>
</protein>
<organism evidence="1">
    <name type="scientific">Anguilla anguilla</name>
    <name type="common">European freshwater eel</name>
    <name type="synonym">Muraena anguilla</name>
    <dbReference type="NCBI Taxonomy" id="7936"/>
    <lineage>
        <taxon>Eukaryota</taxon>
        <taxon>Metazoa</taxon>
        <taxon>Chordata</taxon>
        <taxon>Craniata</taxon>
        <taxon>Vertebrata</taxon>
        <taxon>Euteleostomi</taxon>
        <taxon>Actinopterygii</taxon>
        <taxon>Neopterygii</taxon>
        <taxon>Teleostei</taxon>
        <taxon>Anguilliformes</taxon>
        <taxon>Anguillidae</taxon>
        <taxon>Anguilla</taxon>
    </lineage>
</organism>
<dbReference type="AlphaFoldDB" id="A0A0E9UE03"/>
<sequence>MWLVRATTISRPQIKILMISFFETHFNCPACTGCK</sequence>
<proteinExistence type="predicted"/>
<evidence type="ECO:0000313" key="1">
    <source>
        <dbReference type="EMBL" id="JAH64016.1"/>
    </source>
</evidence>